<organism evidence="2 3">
    <name type="scientific">Robertmurraya kyonggiensis</name>
    <dbReference type="NCBI Taxonomy" id="1037680"/>
    <lineage>
        <taxon>Bacteria</taxon>
        <taxon>Bacillati</taxon>
        <taxon>Bacillota</taxon>
        <taxon>Bacilli</taxon>
        <taxon>Bacillales</taxon>
        <taxon>Bacillaceae</taxon>
        <taxon>Robertmurraya</taxon>
    </lineage>
</organism>
<dbReference type="RefSeq" id="WP_136828894.1">
    <property type="nucleotide sequence ID" value="NZ_SWBM01000001.1"/>
</dbReference>
<accession>A0A4U1D6D0</accession>
<evidence type="ECO:0000313" key="2">
    <source>
        <dbReference type="EMBL" id="TKC18179.1"/>
    </source>
</evidence>
<evidence type="ECO:0000313" key="3">
    <source>
        <dbReference type="Proteomes" id="UP000307756"/>
    </source>
</evidence>
<name>A0A4U1D6D0_9BACI</name>
<sequence length="207" mass="24259">MKQVKELFTESKKVIEEYKSKVEELDQQERELQADLETIQQELTDNLLEQETATISEVVYLKIRKREIVSRSEVINVLLEELNEERTALKLQYTPILKDVLVQDRKALNEYNATEIVEKYRYMMLSEIAEMGKAVNSQFHSIAPDVMEIFDDKTVKERYPNIYHAFNQEQYKPSLQWANDTVVTKNDIFLANGGRLPQGLKQPKDVK</sequence>
<dbReference type="OrthoDB" id="2867004at2"/>
<gene>
    <name evidence="2" type="ORF">FA727_01075</name>
</gene>
<dbReference type="EMBL" id="SWBM01000001">
    <property type="protein sequence ID" value="TKC18179.1"/>
    <property type="molecule type" value="Genomic_DNA"/>
</dbReference>
<keyword evidence="3" id="KW-1185">Reference proteome</keyword>
<dbReference type="AlphaFoldDB" id="A0A4U1D6D0"/>
<keyword evidence="1" id="KW-0175">Coiled coil</keyword>
<feature type="coiled-coil region" evidence="1">
    <location>
        <begin position="8"/>
        <end position="45"/>
    </location>
</feature>
<comment type="caution">
    <text evidence="2">The sequence shown here is derived from an EMBL/GenBank/DDBJ whole genome shotgun (WGS) entry which is preliminary data.</text>
</comment>
<evidence type="ECO:0000256" key="1">
    <source>
        <dbReference type="SAM" id="Coils"/>
    </source>
</evidence>
<reference evidence="2 3" key="1">
    <citation type="journal article" date="2011" name="J. Microbiol.">
        <title>Bacillus kyonggiensis sp. nov., isolated from soil of a lettuce field.</title>
        <authorList>
            <person name="Dong K."/>
            <person name="Lee S."/>
        </authorList>
    </citation>
    <scope>NUCLEOTIDE SEQUENCE [LARGE SCALE GENOMIC DNA]</scope>
    <source>
        <strain evidence="2 3">NB22</strain>
    </source>
</reference>
<proteinExistence type="predicted"/>
<dbReference type="Proteomes" id="UP000307756">
    <property type="component" value="Unassembled WGS sequence"/>
</dbReference>
<protein>
    <submittedName>
        <fullName evidence="2">Uncharacterized protein</fullName>
    </submittedName>
</protein>